<dbReference type="RefSeq" id="WP_100481117.1">
    <property type="nucleotide sequence ID" value="NZ_JAMLBI010000003.1"/>
</dbReference>
<dbReference type="Pfam" id="PF11795">
    <property type="entry name" value="DUF3322"/>
    <property type="match status" value="1"/>
</dbReference>
<feature type="domain" description="Wadjet protein JetD C-terminal" evidence="1">
    <location>
        <begin position="213"/>
        <end position="396"/>
    </location>
</feature>
<name>A0ABD7HLF8_9MYCO</name>
<organism evidence="3 4">
    <name type="scientific">Mycobacteroides abscessus</name>
    <dbReference type="NCBI Taxonomy" id="36809"/>
    <lineage>
        <taxon>Bacteria</taxon>
        <taxon>Bacillati</taxon>
        <taxon>Actinomycetota</taxon>
        <taxon>Actinomycetes</taxon>
        <taxon>Mycobacteriales</taxon>
        <taxon>Mycobacteriaceae</taxon>
        <taxon>Mycobacteroides</taxon>
    </lineage>
</organism>
<protein>
    <recommendedName>
        <fullName evidence="5">DUF3322 and DUF2220 domain-containing protein</fullName>
    </recommendedName>
</protein>
<accession>A0ABD7HLF8</accession>
<comment type="caution">
    <text evidence="3">The sequence shown here is derived from an EMBL/GenBank/DDBJ whole genome shotgun (WGS) entry which is preliminary data.</text>
</comment>
<evidence type="ECO:0000313" key="4">
    <source>
        <dbReference type="Proteomes" id="UP000284557"/>
    </source>
</evidence>
<sequence>MITVEQARDKVVSVVENRWRQWIRLGSTWPITVALHPPSGGQLAAHLIDVQNWAGTWQAAEQAGSLPGQVVWTDRRVLGMGMYTLPHKLVVPDLAAALAVAPAAARRYRRAMTRHQQAIANSSVRWTALDEISGDSLSRIEALDDHDWALALELAEYLTSTPVTGMMVRQITIDGLHSKWIEQHAVLVLDMICPPKIELPDGSPLTKLRHILGLRAKDLRINVALRCPQLRAVAAGMERFSTTISTLNDSALAPQNLLIIENDQPGYTLTRDIPNLAVLHGLGDSVTSLTPLRWFQTASQVLYWGDIDRAGLQAVASLRRAGIPAHSLLMDCITLDTHEDQAHKATKTQATDQNVPDGLTADERLLYERLNTHFQQTGEEWQLEQEHLPTQIVESALVSACQGPGNRK</sequence>
<dbReference type="Pfam" id="PF09983">
    <property type="entry name" value="JetD_C"/>
    <property type="match status" value="1"/>
</dbReference>
<gene>
    <name evidence="3" type="ORF">D2E76_19360</name>
</gene>
<evidence type="ECO:0000259" key="2">
    <source>
        <dbReference type="Pfam" id="PF11795"/>
    </source>
</evidence>
<dbReference type="EMBL" id="QXBN01000016">
    <property type="protein sequence ID" value="RIT34777.1"/>
    <property type="molecule type" value="Genomic_DNA"/>
</dbReference>
<dbReference type="Proteomes" id="UP000284557">
    <property type="component" value="Unassembled WGS sequence"/>
</dbReference>
<feature type="domain" description="DUF3322" evidence="2">
    <location>
        <begin position="11"/>
        <end position="192"/>
    </location>
</feature>
<evidence type="ECO:0000259" key="1">
    <source>
        <dbReference type="Pfam" id="PF09983"/>
    </source>
</evidence>
<evidence type="ECO:0008006" key="5">
    <source>
        <dbReference type="Google" id="ProtNLM"/>
    </source>
</evidence>
<dbReference type="InterPro" id="IPR024534">
    <property type="entry name" value="JetD_C"/>
</dbReference>
<evidence type="ECO:0000313" key="3">
    <source>
        <dbReference type="EMBL" id="RIT34777.1"/>
    </source>
</evidence>
<dbReference type="InterPro" id="IPR024537">
    <property type="entry name" value="DUF3322"/>
</dbReference>
<reference evidence="3 4" key="1">
    <citation type="submission" date="2018-08" db="EMBL/GenBank/DDBJ databases">
        <title>Linezolid Resistance in Mycobacterium abscessus: MIC Distribution and Comprehensive Investigation of Resistance Mechanisms.</title>
        <authorList>
            <person name="Ye M."/>
            <person name="Xu L."/>
            <person name="Zou Y."/>
            <person name="Li B."/>
            <person name="Guo Q."/>
            <person name="Zhang Y."/>
            <person name="Zhan M."/>
            <person name="Xu B."/>
            <person name="Yu F."/>
            <person name="Zhang Z."/>
            <person name="Chu H."/>
        </authorList>
    </citation>
    <scope>NUCLEOTIDE SEQUENCE [LARGE SCALE GENOMIC DNA]</scope>
    <source>
        <strain evidence="3 4">G143</strain>
    </source>
</reference>
<proteinExistence type="predicted"/>
<dbReference type="AlphaFoldDB" id="A0ABD7HLF8"/>